<evidence type="ECO:0000313" key="4">
    <source>
        <dbReference type="EMBL" id="SNV02828.1"/>
    </source>
</evidence>
<dbReference type="InterPro" id="IPR014748">
    <property type="entry name" value="Enoyl-CoA_hydra_C"/>
</dbReference>
<dbReference type="EC" id="4.2.1.17" evidence="4"/>
<proteinExistence type="inferred from homology"/>
<keyword evidence="5" id="KW-1185">Reference proteome</keyword>
<keyword evidence="2 4" id="KW-0456">Lyase</keyword>
<dbReference type="Pfam" id="PF00378">
    <property type="entry name" value="ECH_1"/>
    <property type="match status" value="1"/>
</dbReference>
<dbReference type="RefSeq" id="WP_027890199.1">
    <property type="nucleotide sequence ID" value="NZ_LT906446.1"/>
</dbReference>
<dbReference type="Gene3D" id="3.90.226.10">
    <property type="entry name" value="2-enoyl-CoA Hydratase, Chain A, domain 1"/>
    <property type="match status" value="1"/>
</dbReference>
<protein>
    <submittedName>
        <fullName evidence="4">Probable enoyl-CoA hydratase echA8</fullName>
        <ecNumber evidence="4">4.2.1.17</ecNumber>
    </submittedName>
</protein>
<dbReference type="GO" id="GO:0004300">
    <property type="term" value="F:enoyl-CoA hydratase activity"/>
    <property type="evidence" value="ECO:0007669"/>
    <property type="project" value="UniProtKB-EC"/>
</dbReference>
<dbReference type="InterPro" id="IPR018376">
    <property type="entry name" value="Enoyl-CoA_hyd/isom_CS"/>
</dbReference>
<dbReference type="InterPro" id="IPR029045">
    <property type="entry name" value="ClpP/crotonase-like_dom_sf"/>
</dbReference>
<dbReference type="GeneID" id="78507675"/>
<dbReference type="GO" id="GO:0006635">
    <property type="term" value="P:fatty acid beta-oxidation"/>
    <property type="evidence" value="ECO:0007669"/>
    <property type="project" value="TreeGrafter"/>
</dbReference>
<name>A0A239U0A1_9FIRM</name>
<evidence type="ECO:0000256" key="2">
    <source>
        <dbReference type="ARBA" id="ARBA00023239"/>
    </source>
</evidence>
<organism evidence="4 5">
    <name type="scientific">Megamonas hypermegale</name>
    <dbReference type="NCBI Taxonomy" id="158847"/>
    <lineage>
        <taxon>Bacteria</taxon>
        <taxon>Bacillati</taxon>
        <taxon>Bacillota</taxon>
        <taxon>Negativicutes</taxon>
        <taxon>Selenomonadales</taxon>
        <taxon>Selenomonadaceae</taxon>
        <taxon>Megamonas</taxon>
    </lineage>
</organism>
<evidence type="ECO:0000256" key="3">
    <source>
        <dbReference type="RuleBase" id="RU003707"/>
    </source>
</evidence>
<dbReference type="Proteomes" id="UP000215383">
    <property type="component" value="Chromosome 1"/>
</dbReference>
<gene>
    <name evidence="4" type="primary">echA8</name>
    <name evidence="4" type="ORF">SAMEA4364220_01682</name>
</gene>
<dbReference type="eggNOG" id="COG1024">
    <property type="taxonomic scope" value="Bacteria"/>
</dbReference>
<dbReference type="SUPFAM" id="SSF52096">
    <property type="entry name" value="ClpP/crotonase"/>
    <property type="match status" value="1"/>
</dbReference>
<dbReference type="PANTHER" id="PTHR11941:SF133">
    <property type="entry name" value="1,2-EPOXYPHENYLACETYL-COA ISOMERASE"/>
    <property type="match status" value="1"/>
</dbReference>
<dbReference type="PROSITE" id="PS00166">
    <property type="entry name" value="ENOYL_COA_HYDRATASE"/>
    <property type="match status" value="1"/>
</dbReference>
<evidence type="ECO:0000256" key="1">
    <source>
        <dbReference type="ARBA" id="ARBA00005254"/>
    </source>
</evidence>
<evidence type="ECO:0000313" key="5">
    <source>
        <dbReference type="Proteomes" id="UP000215383"/>
    </source>
</evidence>
<dbReference type="PANTHER" id="PTHR11941">
    <property type="entry name" value="ENOYL-COA HYDRATASE-RELATED"/>
    <property type="match status" value="1"/>
</dbReference>
<sequence length="257" mass="28434">MENVLVDKKDKVAIMTLNRPKCLNAMNDGLVEDFHAALTQLEQDETVRVIILTGAGRAFCAGGDLNYLEGLTDDLARQNFIRRVGQMTSHLKNCAKPVIAMVNGVTAGAGVNLMLACDIVCSSENAKFIQSFVNVGLIPDCGGMYLLKKTVGLQKAKELMFTADVISAQEAEKLQMVMHVYTQEDLVIETEKLANKIANGAPLAIRYMKKMLNKSYHNLEEFLDEEVLVQAFCLSTHDCKEGIQAFKEKRVPQFIGK</sequence>
<dbReference type="EMBL" id="LT906446">
    <property type="protein sequence ID" value="SNV02828.1"/>
    <property type="molecule type" value="Genomic_DNA"/>
</dbReference>
<dbReference type="AlphaFoldDB" id="A0A239U0A1"/>
<dbReference type="CDD" id="cd06558">
    <property type="entry name" value="crotonase-like"/>
    <property type="match status" value="1"/>
</dbReference>
<dbReference type="Gene3D" id="1.10.12.10">
    <property type="entry name" value="Lyase 2-enoyl-coa Hydratase, Chain A, domain 2"/>
    <property type="match status" value="1"/>
</dbReference>
<accession>A0A239U0A1</accession>
<dbReference type="InterPro" id="IPR001753">
    <property type="entry name" value="Enoyl-CoA_hydra/iso"/>
</dbReference>
<comment type="similarity">
    <text evidence="1 3">Belongs to the enoyl-CoA hydratase/isomerase family.</text>
</comment>
<reference evidence="4 5" key="1">
    <citation type="submission" date="2017-06" db="EMBL/GenBank/DDBJ databases">
        <authorList>
            <consortium name="Pathogen Informatics"/>
        </authorList>
    </citation>
    <scope>NUCLEOTIDE SEQUENCE [LARGE SCALE GENOMIC DNA]</scope>
    <source>
        <strain evidence="4 5">NCTC10570</strain>
    </source>
</reference>